<name>A0A8J3B3Z2_9ACTN</name>
<feature type="region of interest" description="Disordered" evidence="1">
    <location>
        <begin position="68"/>
        <end position="88"/>
    </location>
</feature>
<organism evidence="2 3">
    <name type="scientific">Pilimelia anulata</name>
    <dbReference type="NCBI Taxonomy" id="53371"/>
    <lineage>
        <taxon>Bacteria</taxon>
        <taxon>Bacillati</taxon>
        <taxon>Actinomycetota</taxon>
        <taxon>Actinomycetes</taxon>
        <taxon>Micromonosporales</taxon>
        <taxon>Micromonosporaceae</taxon>
        <taxon>Pilimelia</taxon>
    </lineage>
</organism>
<reference evidence="2" key="1">
    <citation type="journal article" date="2014" name="Int. J. Syst. Evol. Microbiol.">
        <title>Complete genome sequence of Corynebacterium casei LMG S-19264T (=DSM 44701T), isolated from a smear-ripened cheese.</title>
        <authorList>
            <consortium name="US DOE Joint Genome Institute (JGI-PGF)"/>
            <person name="Walter F."/>
            <person name="Albersmeier A."/>
            <person name="Kalinowski J."/>
            <person name="Ruckert C."/>
        </authorList>
    </citation>
    <scope>NUCLEOTIDE SEQUENCE</scope>
    <source>
        <strain evidence="2">JCM 3090</strain>
    </source>
</reference>
<keyword evidence="3" id="KW-1185">Reference proteome</keyword>
<dbReference type="Proteomes" id="UP000649739">
    <property type="component" value="Unassembled WGS sequence"/>
</dbReference>
<sequence>MPASLDRSAMMVKPTARDKGLQLTLNVVAYDNGIIQVDGIPIDAGEGWLGATEVIMTTLNEFHRQIRARRNTAQVPPTETPAQSGMPS</sequence>
<evidence type="ECO:0000313" key="3">
    <source>
        <dbReference type="Proteomes" id="UP000649739"/>
    </source>
</evidence>
<dbReference type="AlphaFoldDB" id="A0A8J3B3Z2"/>
<dbReference type="EMBL" id="BMQB01000001">
    <property type="protein sequence ID" value="GGJ81852.1"/>
    <property type="molecule type" value="Genomic_DNA"/>
</dbReference>
<feature type="compositionally biased region" description="Polar residues" evidence="1">
    <location>
        <begin position="71"/>
        <end position="88"/>
    </location>
</feature>
<reference evidence="2" key="2">
    <citation type="submission" date="2020-09" db="EMBL/GenBank/DDBJ databases">
        <authorList>
            <person name="Sun Q."/>
            <person name="Ohkuma M."/>
        </authorList>
    </citation>
    <scope>NUCLEOTIDE SEQUENCE</scope>
    <source>
        <strain evidence="2">JCM 3090</strain>
    </source>
</reference>
<accession>A0A8J3B3Z2</accession>
<gene>
    <name evidence="2" type="ORF">GCM10010123_09550</name>
</gene>
<proteinExistence type="predicted"/>
<protein>
    <submittedName>
        <fullName evidence="2">Uncharacterized protein</fullName>
    </submittedName>
</protein>
<evidence type="ECO:0000256" key="1">
    <source>
        <dbReference type="SAM" id="MobiDB-lite"/>
    </source>
</evidence>
<evidence type="ECO:0000313" key="2">
    <source>
        <dbReference type="EMBL" id="GGJ81852.1"/>
    </source>
</evidence>
<comment type="caution">
    <text evidence="2">The sequence shown here is derived from an EMBL/GenBank/DDBJ whole genome shotgun (WGS) entry which is preliminary data.</text>
</comment>
<dbReference type="RefSeq" id="WP_189168730.1">
    <property type="nucleotide sequence ID" value="NZ_BMQB01000001.1"/>
</dbReference>